<dbReference type="NCBIfam" id="TIGR02532">
    <property type="entry name" value="IV_pilin_GFxxxE"/>
    <property type="match status" value="1"/>
</dbReference>
<protein>
    <recommendedName>
        <fullName evidence="3">Type II secretion system core protein G</fullName>
    </recommendedName>
</protein>
<evidence type="ECO:0000256" key="7">
    <source>
        <dbReference type="ARBA" id="ARBA00022692"/>
    </source>
</evidence>
<dbReference type="InterPro" id="IPR045584">
    <property type="entry name" value="Pilin-like"/>
</dbReference>
<dbReference type="Proteomes" id="UP001596303">
    <property type="component" value="Unassembled WGS sequence"/>
</dbReference>
<proteinExistence type="inferred from homology"/>
<feature type="domain" description="Type II secretion system protein GspG C-terminal" evidence="11">
    <location>
        <begin position="44"/>
        <end position="155"/>
    </location>
</feature>
<evidence type="ECO:0000256" key="4">
    <source>
        <dbReference type="ARBA" id="ARBA00022475"/>
    </source>
</evidence>
<dbReference type="InterPro" id="IPR000983">
    <property type="entry name" value="Bac_GSPG_pilin"/>
</dbReference>
<keyword evidence="13" id="KW-1185">Reference proteome</keyword>
<evidence type="ECO:0000259" key="11">
    <source>
        <dbReference type="Pfam" id="PF08334"/>
    </source>
</evidence>
<dbReference type="SUPFAM" id="SSF54523">
    <property type="entry name" value="Pili subunits"/>
    <property type="match status" value="1"/>
</dbReference>
<evidence type="ECO:0000256" key="1">
    <source>
        <dbReference type="ARBA" id="ARBA00004377"/>
    </source>
</evidence>
<dbReference type="PANTHER" id="PTHR30093:SF44">
    <property type="entry name" value="TYPE II SECRETION SYSTEM CORE PROTEIN G"/>
    <property type="match status" value="1"/>
</dbReference>
<gene>
    <name evidence="12" type="primary">gspG</name>
    <name evidence="12" type="ORF">ACFQDM_04990</name>
</gene>
<sequence>MVLKRLFRKRRQDDRQTGEEGFSLTEIMVAVFIMGLLATVVLINVLPARDTAMVSKAKTDIRAFEAALEQYRLDMLDYPSTEQGLEALIEPPTNSERAERYRQGGYLTRSALPKDPWGNEYQYQYPGEHARVDIYSLGADGRPGGEELNADVGNWEE</sequence>
<reference evidence="13" key="1">
    <citation type="journal article" date="2019" name="Int. J. Syst. Evol. Microbiol.">
        <title>The Global Catalogue of Microorganisms (GCM) 10K type strain sequencing project: providing services to taxonomists for standard genome sequencing and annotation.</title>
        <authorList>
            <consortium name="The Broad Institute Genomics Platform"/>
            <consortium name="The Broad Institute Genome Sequencing Center for Infectious Disease"/>
            <person name="Wu L."/>
            <person name="Ma J."/>
        </authorList>
    </citation>
    <scope>NUCLEOTIDE SEQUENCE [LARGE SCALE GENOMIC DNA]</scope>
    <source>
        <strain evidence="13">CGMCC-1.15741</strain>
    </source>
</reference>
<evidence type="ECO:0000256" key="2">
    <source>
        <dbReference type="ARBA" id="ARBA00009984"/>
    </source>
</evidence>
<keyword evidence="8 10" id="KW-1133">Transmembrane helix</keyword>
<dbReference type="InterPro" id="IPR012902">
    <property type="entry name" value="N_methyl_site"/>
</dbReference>
<dbReference type="Gene3D" id="3.30.700.10">
    <property type="entry name" value="Glycoprotein, Type 4 Pilin"/>
    <property type="match status" value="1"/>
</dbReference>
<keyword evidence="6" id="KW-0997">Cell inner membrane</keyword>
<comment type="subcellular location">
    <subcellularLocation>
        <location evidence="1">Cell inner membrane</location>
        <topology evidence="1">Single-pass membrane protein</topology>
    </subcellularLocation>
</comment>
<dbReference type="RefSeq" id="WP_377376352.1">
    <property type="nucleotide sequence ID" value="NZ_JBHSSW010000004.1"/>
</dbReference>
<keyword evidence="7 10" id="KW-0812">Transmembrane</keyword>
<dbReference type="InterPro" id="IPR010054">
    <property type="entry name" value="Type2_sec_GspG"/>
</dbReference>
<accession>A0ABW1S848</accession>
<evidence type="ECO:0000256" key="6">
    <source>
        <dbReference type="ARBA" id="ARBA00022519"/>
    </source>
</evidence>
<evidence type="ECO:0000256" key="5">
    <source>
        <dbReference type="ARBA" id="ARBA00022481"/>
    </source>
</evidence>
<dbReference type="NCBIfam" id="TIGR01710">
    <property type="entry name" value="typeII_sec_gspG"/>
    <property type="match status" value="1"/>
</dbReference>
<name>A0ABW1S848_9PROT</name>
<keyword evidence="4" id="KW-1003">Cell membrane</keyword>
<evidence type="ECO:0000313" key="13">
    <source>
        <dbReference type="Proteomes" id="UP001596303"/>
    </source>
</evidence>
<keyword evidence="5" id="KW-0488">Methylation</keyword>
<evidence type="ECO:0000256" key="8">
    <source>
        <dbReference type="ARBA" id="ARBA00022989"/>
    </source>
</evidence>
<dbReference type="Pfam" id="PF08334">
    <property type="entry name" value="T2SSG"/>
    <property type="match status" value="1"/>
</dbReference>
<dbReference type="PANTHER" id="PTHR30093">
    <property type="entry name" value="GENERAL SECRETION PATHWAY PROTEIN G"/>
    <property type="match status" value="1"/>
</dbReference>
<evidence type="ECO:0000313" key="12">
    <source>
        <dbReference type="EMBL" id="MFC6197421.1"/>
    </source>
</evidence>
<evidence type="ECO:0000256" key="3">
    <source>
        <dbReference type="ARBA" id="ARBA00020042"/>
    </source>
</evidence>
<dbReference type="PRINTS" id="PR00813">
    <property type="entry name" value="BCTERIALGSPG"/>
</dbReference>
<comment type="caution">
    <text evidence="12">The sequence shown here is derived from an EMBL/GenBank/DDBJ whole genome shotgun (WGS) entry which is preliminary data.</text>
</comment>
<dbReference type="EMBL" id="JBHSSW010000004">
    <property type="protein sequence ID" value="MFC6197421.1"/>
    <property type="molecule type" value="Genomic_DNA"/>
</dbReference>
<evidence type="ECO:0000256" key="9">
    <source>
        <dbReference type="ARBA" id="ARBA00023136"/>
    </source>
</evidence>
<comment type="similarity">
    <text evidence="2">Belongs to the GSP G family.</text>
</comment>
<dbReference type="InterPro" id="IPR013545">
    <property type="entry name" value="T2SS_protein-GspG_C"/>
</dbReference>
<feature type="transmembrane region" description="Helical" evidence="10">
    <location>
        <begin position="21"/>
        <end position="46"/>
    </location>
</feature>
<keyword evidence="9 10" id="KW-0472">Membrane</keyword>
<organism evidence="12 13">
    <name type="scientific">Ponticaulis profundi</name>
    <dbReference type="NCBI Taxonomy" id="2665222"/>
    <lineage>
        <taxon>Bacteria</taxon>
        <taxon>Pseudomonadati</taxon>
        <taxon>Pseudomonadota</taxon>
        <taxon>Alphaproteobacteria</taxon>
        <taxon>Hyphomonadales</taxon>
        <taxon>Hyphomonadaceae</taxon>
        <taxon>Ponticaulis</taxon>
    </lineage>
</organism>
<evidence type="ECO:0000256" key="10">
    <source>
        <dbReference type="SAM" id="Phobius"/>
    </source>
</evidence>